<keyword evidence="6" id="KW-0228">DNA excision</keyword>
<keyword evidence="4" id="KW-0547">Nucleotide-binding</keyword>
<dbReference type="GO" id="GO:0003677">
    <property type="term" value="F:DNA binding"/>
    <property type="evidence" value="ECO:0007669"/>
    <property type="project" value="UniProtKB-KW"/>
</dbReference>
<sequence>MVNQLMGGPEGEKLIILAPTVSDRKGEYRKEIARILKEGFTRIRLDGVVMPIEEITEIDRKKSHRIEIVIDRISLREGIRQRLAESIETGLTHGGGMVIIHRPDLKTDLILQSVRLHDLTI</sequence>
<accession>T1BR78</accession>
<comment type="caution">
    <text evidence="12">The sequence shown here is derived from an EMBL/GenBank/DDBJ whole genome shotgun (WGS) entry which is preliminary data.</text>
</comment>
<keyword evidence="9" id="KW-0238">DNA-binding</keyword>
<dbReference type="InterPro" id="IPR041102">
    <property type="entry name" value="UvrA_inter"/>
</dbReference>
<dbReference type="Gene3D" id="3.30.190.20">
    <property type="match status" value="1"/>
</dbReference>
<feature type="non-terminal residue" evidence="12">
    <location>
        <position position="121"/>
    </location>
</feature>
<evidence type="ECO:0000256" key="8">
    <source>
        <dbReference type="ARBA" id="ARBA00022881"/>
    </source>
</evidence>
<evidence type="ECO:0000256" key="2">
    <source>
        <dbReference type="ARBA" id="ARBA00022490"/>
    </source>
</evidence>
<dbReference type="AlphaFoldDB" id="T1BR78"/>
<evidence type="ECO:0000256" key="4">
    <source>
        <dbReference type="ARBA" id="ARBA00022741"/>
    </source>
</evidence>
<keyword evidence="3" id="KW-0677">Repeat</keyword>
<keyword evidence="5" id="KW-0227">DNA damage</keyword>
<dbReference type="GO" id="GO:0005737">
    <property type="term" value="C:cytoplasm"/>
    <property type="evidence" value="ECO:0007669"/>
    <property type="project" value="UniProtKB-SubCell"/>
</dbReference>
<evidence type="ECO:0000256" key="3">
    <source>
        <dbReference type="ARBA" id="ARBA00022737"/>
    </source>
</evidence>
<organism evidence="12">
    <name type="scientific">mine drainage metagenome</name>
    <dbReference type="NCBI Taxonomy" id="410659"/>
    <lineage>
        <taxon>unclassified sequences</taxon>
        <taxon>metagenomes</taxon>
        <taxon>ecological metagenomes</taxon>
    </lineage>
</organism>
<evidence type="ECO:0000313" key="12">
    <source>
        <dbReference type="EMBL" id="EQD55734.1"/>
    </source>
</evidence>
<evidence type="ECO:0000256" key="9">
    <source>
        <dbReference type="ARBA" id="ARBA00023125"/>
    </source>
</evidence>
<keyword evidence="10" id="KW-0234">DNA repair</keyword>
<dbReference type="GO" id="GO:0004518">
    <property type="term" value="F:nuclease activity"/>
    <property type="evidence" value="ECO:0007669"/>
    <property type="project" value="UniProtKB-KW"/>
</dbReference>
<evidence type="ECO:0000256" key="5">
    <source>
        <dbReference type="ARBA" id="ARBA00022763"/>
    </source>
</evidence>
<comment type="subcellular location">
    <subcellularLocation>
        <location evidence="1">Cytoplasm</location>
    </subcellularLocation>
</comment>
<keyword evidence="2" id="KW-0963">Cytoplasm</keyword>
<evidence type="ECO:0000259" key="11">
    <source>
        <dbReference type="Pfam" id="PF17760"/>
    </source>
</evidence>
<evidence type="ECO:0000256" key="7">
    <source>
        <dbReference type="ARBA" id="ARBA00022840"/>
    </source>
</evidence>
<dbReference type="GO" id="GO:0005524">
    <property type="term" value="F:ATP binding"/>
    <property type="evidence" value="ECO:0007669"/>
    <property type="project" value="UniProtKB-KW"/>
</dbReference>
<evidence type="ECO:0000256" key="1">
    <source>
        <dbReference type="ARBA" id="ARBA00004496"/>
    </source>
</evidence>
<dbReference type="GO" id="GO:0006281">
    <property type="term" value="P:DNA repair"/>
    <property type="evidence" value="ECO:0007669"/>
    <property type="project" value="UniProtKB-KW"/>
</dbReference>
<gene>
    <name evidence="12" type="ORF">B1A_11831</name>
</gene>
<reference evidence="12" key="1">
    <citation type="submission" date="2013-08" db="EMBL/GenBank/DDBJ databases">
        <authorList>
            <person name="Mendez C."/>
            <person name="Richter M."/>
            <person name="Ferrer M."/>
            <person name="Sanchez J."/>
        </authorList>
    </citation>
    <scope>NUCLEOTIDE SEQUENCE</scope>
</reference>
<evidence type="ECO:0000256" key="6">
    <source>
        <dbReference type="ARBA" id="ARBA00022769"/>
    </source>
</evidence>
<protein>
    <submittedName>
        <fullName evidence="12">Excinuclease ABC subunit A</fullName>
    </submittedName>
</protein>
<dbReference type="PANTHER" id="PTHR43152">
    <property type="entry name" value="UVRABC SYSTEM PROTEIN A"/>
    <property type="match status" value="1"/>
</dbReference>
<feature type="domain" description="UvrA interaction" evidence="11">
    <location>
        <begin position="1"/>
        <end position="103"/>
    </location>
</feature>
<reference evidence="12" key="2">
    <citation type="journal article" date="2014" name="ISME J.">
        <title>Microbial stratification in low pH oxic and suboxic macroscopic growths along an acid mine drainage.</title>
        <authorList>
            <person name="Mendez-Garcia C."/>
            <person name="Mesa V."/>
            <person name="Sprenger R.R."/>
            <person name="Richter M."/>
            <person name="Diez M.S."/>
            <person name="Solano J."/>
            <person name="Bargiela R."/>
            <person name="Golyshina O.V."/>
            <person name="Manteca A."/>
            <person name="Ramos J.L."/>
            <person name="Gallego J.R."/>
            <person name="Llorente I."/>
            <person name="Martins Dos Santos V.A."/>
            <person name="Jensen O.N."/>
            <person name="Pelaez A.I."/>
            <person name="Sanchez J."/>
            <person name="Ferrer M."/>
        </authorList>
    </citation>
    <scope>NUCLEOTIDE SEQUENCE</scope>
</reference>
<dbReference type="PANTHER" id="PTHR43152:SF2">
    <property type="entry name" value="DRUG RESISTANCE ABC TRANSPORTER"/>
    <property type="match status" value="1"/>
</dbReference>
<evidence type="ECO:0000256" key="10">
    <source>
        <dbReference type="ARBA" id="ARBA00023204"/>
    </source>
</evidence>
<keyword evidence="8" id="KW-0267">Excision nuclease</keyword>
<dbReference type="EMBL" id="AUZX01008504">
    <property type="protein sequence ID" value="EQD55734.1"/>
    <property type="molecule type" value="Genomic_DNA"/>
</dbReference>
<proteinExistence type="predicted"/>
<dbReference type="Pfam" id="PF17760">
    <property type="entry name" value="UvrA_inter"/>
    <property type="match status" value="1"/>
</dbReference>
<name>T1BR78_9ZZZZ</name>
<keyword evidence="7" id="KW-0067">ATP-binding</keyword>